<keyword evidence="2" id="KW-1185">Reference proteome</keyword>
<dbReference type="PROSITE" id="PS50097">
    <property type="entry name" value="BTB"/>
    <property type="match status" value="1"/>
</dbReference>
<dbReference type="SMART" id="SM00225">
    <property type="entry name" value="BTB"/>
    <property type="match status" value="1"/>
</dbReference>
<dbReference type="Proteomes" id="UP001642464">
    <property type="component" value="Unassembled WGS sequence"/>
</dbReference>
<name>A0ABP0P3C9_9DINO</name>
<organism evidence="1 2">
    <name type="scientific">Durusdinium trenchii</name>
    <dbReference type="NCBI Taxonomy" id="1381693"/>
    <lineage>
        <taxon>Eukaryota</taxon>
        <taxon>Sar</taxon>
        <taxon>Alveolata</taxon>
        <taxon>Dinophyceae</taxon>
        <taxon>Suessiales</taxon>
        <taxon>Symbiodiniaceae</taxon>
        <taxon>Durusdinium</taxon>
    </lineage>
</organism>
<protein>
    <submittedName>
        <fullName evidence="1">Speckle-type POZ protein-like (HIB homolog 2) (Roadkill homolog 2)</fullName>
    </submittedName>
</protein>
<sequence>MEDVSVMFDEGRVEVKVNSAVLMLASPVFHSMLTQTMKESETKQIELPDKDPEEFKVLMSFLIPPTARLQRISVENVDFLLVWSDEYCIDPLKSECLEFIQTQPASIQRVLQAYAFDLHEYLDQCIRELLAAKTEDWSPCYGEQKLVQQIMESAVKLLMSHVHKEGKLDFGHHLQCIKCSRAYNAGWQCSQCKYK</sequence>
<dbReference type="EMBL" id="CAXAMM010032946">
    <property type="protein sequence ID" value="CAK9070530.1"/>
    <property type="molecule type" value="Genomic_DNA"/>
</dbReference>
<dbReference type="PANTHER" id="PTHR24413">
    <property type="entry name" value="SPECKLE-TYPE POZ PROTEIN"/>
    <property type="match status" value="1"/>
</dbReference>
<comment type="caution">
    <text evidence="1">The sequence shown here is derived from an EMBL/GenBank/DDBJ whole genome shotgun (WGS) entry which is preliminary data.</text>
</comment>
<gene>
    <name evidence="1" type="ORF">SCF082_LOCUS35071</name>
</gene>
<dbReference type="Pfam" id="PF00651">
    <property type="entry name" value="BTB"/>
    <property type="match status" value="1"/>
</dbReference>
<proteinExistence type="predicted"/>
<dbReference type="Gene3D" id="3.30.710.10">
    <property type="entry name" value="Potassium Channel Kv1.1, Chain A"/>
    <property type="match status" value="1"/>
</dbReference>
<dbReference type="InterPro" id="IPR011333">
    <property type="entry name" value="SKP1/BTB/POZ_sf"/>
</dbReference>
<reference evidence="1 2" key="1">
    <citation type="submission" date="2024-02" db="EMBL/GenBank/DDBJ databases">
        <authorList>
            <person name="Chen Y."/>
            <person name="Shah S."/>
            <person name="Dougan E. K."/>
            <person name="Thang M."/>
            <person name="Chan C."/>
        </authorList>
    </citation>
    <scope>NUCLEOTIDE SEQUENCE [LARGE SCALE GENOMIC DNA]</scope>
</reference>
<dbReference type="CDD" id="cd18186">
    <property type="entry name" value="BTB_POZ_ZBTB_KLHL-like"/>
    <property type="match status" value="1"/>
</dbReference>
<evidence type="ECO:0000313" key="2">
    <source>
        <dbReference type="Proteomes" id="UP001642464"/>
    </source>
</evidence>
<evidence type="ECO:0000313" key="1">
    <source>
        <dbReference type="EMBL" id="CAK9070530.1"/>
    </source>
</evidence>
<accession>A0ABP0P3C9</accession>
<dbReference type="SUPFAM" id="SSF54695">
    <property type="entry name" value="POZ domain"/>
    <property type="match status" value="1"/>
</dbReference>
<dbReference type="InterPro" id="IPR000210">
    <property type="entry name" value="BTB/POZ_dom"/>
</dbReference>